<sequence>MIRAVILDDETKGSSLLEHKLNSLDESLSVVKIFSNPELALAEIKELEIDVLFLDVEMPKLNGFQFLEKLGSFDFEVIFVTAYNEYALATLDFDGHQSVISYPLSVFVYATAKPAPEGFKISTKGEVRLLSWNRPSRTEVNHYILYKDTGAGLEQFDSVDGSLEYNLGKDDAKNYGIRAVYKDASKSVMVRLQ</sequence>
<dbReference type="PROSITE" id="PS50110">
    <property type="entry name" value="RESPONSE_REGULATORY"/>
    <property type="match status" value="1"/>
</dbReference>
<dbReference type="InterPro" id="IPR001789">
    <property type="entry name" value="Sig_transdc_resp-reg_receiver"/>
</dbReference>
<dbReference type="EMBL" id="SMBZ01000002">
    <property type="protein sequence ID" value="TCV20399.1"/>
    <property type="molecule type" value="Genomic_DNA"/>
</dbReference>
<dbReference type="RefSeq" id="WP_132776196.1">
    <property type="nucleotide sequence ID" value="NZ_SMBZ01000002.1"/>
</dbReference>
<keyword evidence="4" id="KW-1185">Reference proteome</keyword>
<accession>A0A4R3W096</accession>
<evidence type="ECO:0000313" key="4">
    <source>
        <dbReference type="Proteomes" id="UP000295197"/>
    </source>
</evidence>
<dbReference type="Pfam" id="PF00072">
    <property type="entry name" value="Response_reg"/>
    <property type="match status" value="1"/>
</dbReference>
<keyword evidence="1" id="KW-0597">Phosphoprotein</keyword>
<dbReference type="AlphaFoldDB" id="A0A4R3W096"/>
<dbReference type="InterPro" id="IPR011006">
    <property type="entry name" value="CheY-like_superfamily"/>
</dbReference>
<name>A0A4R3W096_9SPHI</name>
<evidence type="ECO:0000256" key="1">
    <source>
        <dbReference type="PROSITE-ProRule" id="PRU00169"/>
    </source>
</evidence>
<proteinExistence type="predicted"/>
<gene>
    <name evidence="3" type="ORF">EDC17_1002112</name>
</gene>
<comment type="caution">
    <text evidence="3">The sequence shown here is derived from an EMBL/GenBank/DDBJ whole genome shotgun (WGS) entry which is preliminary data.</text>
</comment>
<protein>
    <submittedName>
        <fullName evidence="3">Response regulator receiver domain-containing protein</fullName>
    </submittedName>
</protein>
<evidence type="ECO:0000313" key="3">
    <source>
        <dbReference type="EMBL" id="TCV20399.1"/>
    </source>
</evidence>
<feature type="modified residue" description="4-aspartylphosphate" evidence="1">
    <location>
        <position position="55"/>
    </location>
</feature>
<dbReference type="GO" id="GO:0000160">
    <property type="term" value="P:phosphorelay signal transduction system"/>
    <property type="evidence" value="ECO:0007669"/>
    <property type="project" value="InterPro"/>
</dbReference>
<reference evidence="3 4" key="1">
    <citation type="submission" date="2019-03" db="EMBL/GenBank/DDBJ databases">
        <title>Genomic Encyclopedia of Type Strains, Phase IV (KMG-IV): sequencing the most valuable type-strain genomes for metagenomic binning, comparative biology and taxonomic classification.</title>
        <authorList>
            <person name="Goeker M."/>
        </authorList>
    </citation>
    <scope>NUCLEOTIDE SEQUENCE [LARGE SCALE GENOMIC DNA]</scope>
    <source>
        <strain evidence="3 4">DSM 22362</strain>
    </source>
</reference>
<feature type="domain" description="Response regulatory" evidence="2">
    <location>
        <begin position="3"/>
        <end position="117"/>
    </location>
</feature>
<dbReference type="SUPFAM" id="SSF52172">
    <property type="entry name" value="CheY-like"/>
    <property type="match status" value="1"/>
</dbReference>
<dbReference type="Gene3D" id="3.40.50.2300">
    <property type="match status" value="1"/>
</dbReference>
<dbReference type="SMART" id="SM00448">
    <property type="entry name" value="REC"/>
    <property type="match status" value="1"/>
</dbReference>
<dbReference type="OrthoDB" id="9787344at2"/>
<evidence type="ECO:0000259" key="2">
    <source>
        <dbReference type="PROSITE" id="PS50110"/>
    </source>
</evidence>
<dbReference type="Proteomes" id="UP000295197">
    <property type="component" value="Unassembled WGS sequence"/>
</dbReference>
<organism evidence="3 4">
    <name type="scientific">Sphingobacterium alimentarium</name>
    <dbReference type="NCBI Taxonomy" id="797292"/>
    <lineage>
        <taxon>Bacteria</taxon>
        <taxon>Pseudomonadati</taxon>
        <taxon>Bacteroidota</taxon>
        <taxon>Sphingobacteriia</taxon>
        <taxon>Sphingobacteriales</taxon>
        <taxon>Sphingobacteriaceae</taxon>
        <taxon>Sphingobacterium</taxon>
    </lineage>
</organism>